<dbReference type="SUPFAM" id="SSF57756">
    <property type="entry name" value="Retrovirus zinc finger-like domains"/>
    <property type="match status" value="1"/>
</dbReference>
<comment type="caution">
    <text evidence="6">The sequence shown here is derived from an EMBL/GenBank/DDBJ whole genome shotgun (WGS) entry which is preliminary data.</text>
</comment>
<feature type="domain" description="CCHC-type" evidence="5">
    <location>
        <begin position="112"/>
        <end position="127"/>
    </location>
</feature>
<dbReference type="InterPro" id="IPR050907">
    <property type="entry name" value="SRSF"/>
</dbReference>
<gene>
    <name evidence="6" type="ORF">BSTOLATCC_MIC3570</name>
</gene>
<proteinExistence type="predicted"/>
<dbReference type="GO" id="GO:0008270">
    <property type="term" value="F:zinc ion binding"/>
    <property type="evidence" value="ECO:0007669"/>
    <property type="project" value="UniProtKB-KW"/>
</dbReference>
<protein>
    <submittedName>
        <fullName evidence="6">Uncharacterized protein</fullName>
    </submittedName>
</protein>
<evidence type="ECO:0000256" key="1">
    <source>
        <dbReference type="PROSITE-ProRule" id="PRU00047"/>
    </source>
</evidence>
<name>A0AAU9IJG8_9CILI</name>
<dbReference type="InterPro" id="IPR000504">
    <property type="entry name" value="RRM_dom"/>
</dbReference>
<dbReference type="InterPro" id="IPR012677">
    <property type="entry name" value="Nucleotide-bd_a/b_plait_sf"/>
</dbReference>
<evidence type="ECO:0000313" key="6">
    <source>
        <dbReference type="EMBL" id="CAG9311279.1"/>
    </source>
</evidence>
<evidence type="ECO:0000259" key="4">
    <source>
        <dbReference type="PROSITE" id="PS50102"/>
    </source>
</evidence>
<dbReference type="Pfam" id="PF00076">
    <property type="entry name" value="RRM_1"/>
    <property type="match status" value="1"/>
</dbReference>
<feature type="region of interest" description="Disordered" evidence="3">
    <location>
        <begin position="126"/>
        <end position="155"/>
    </location>
</feature>
<dbReference type="Gene3D" id="3.30.70.330">
    <property type="match status" value="1"/>
</dbReference>
<reference evidence="6" key="1">
    <citation type="submission" date="2021-09" db="EMBL/GenBank/DDBJ databases">
        <authorList>
            <consortium name="AG Swart"/>
            <person name="Singh M."/>
            <person name="Singh A."/>
            <person name="Seah K."/>
            <person name="Emmerich C."/>
        </authorList>
    </citation>
    <scope>NUCLEOTIDE SEQUENCE</scope>
    <source>
        <strain evidence="6">ATCC30299</strain>
    </source>
</reference>
<dbReference type="PROSITE" id="PS50158">
    <property type="entry name" value="ZF_CCHC"/>
    <property type="match status" value="2"/>
</dbReference>
<dbReference type="InterPro" id="IPR035979">
    <property type="entry name" value="RBD_domain_sf"/>
</dbReference>
<dbReference type="Pfam" id="PF00098">
    <property type="entry name" value="zf-CCHC"/>
    <property type="match status" value="2"/>
</dbReference>
<organism evidence="6 7">
    <name type="scientific">Blepharisma stoltei</name>
    <dbReference type="NCBI Taxonomy" id="1481888"/>
    <lineage>
        <taxon>Eukaryota</taxon>
        <taxon>Sar</taxon>
        <taxon>Alveolata</taxon>
        <taxon>Ciliophora</taxon>
        <taxon>Postciliodesmatophora</taxon>
        <taxon>Heterotrichea</taxon>
        <taxon>Heterotrichida</taxon>
        <taxon>Blepharismidae</taxon>
        <taxon>Blepharisma</taxon>
    </lineage>
</organism>
<dbReference type="EMBL" id="CAJZBQ010000004">
    <property type="protein sequence ID" value="CAG9311279.1"/>
    <property type="molecule type" value="Genomic_DNA"/>
</dbReference>
<evidence type="ECO:0000256" key="3">
    <source>
        <dbReference type="SAM" id="MobiDB-lite"/>
    </source>
</evidence>
<feature type="domain" description="CCHC-type" evidence="5">
    <location>
        <begin position="92"/>
        <end position="108"/>
    </location>
</feature>
<keyword evidence="2" id="KW-0694">RNA-binding</keyword>
<feature type="domain" description="RRM" evidence="4">
    <location>
        <begin position="1"/>
        <end position="70"/>
    </location>
</feature>
<keyword evidence="7" id="KW-1185">Reference proteome</keyword>
<evidence type="ECO:0000259" key="5">
    <source>
        <dbReference type="PROSITE" id="PS50158"/>
    </source>
</evidence>
<accession>A0AAU9IJG8</accession>
<dbReference type="InterPro" id="IPR001878">
    <property type="entry name" value="Znf_CCHC"/>
</dbReference>
<dbReference type="PROSITE" id="PS50102">
    <property type="entry name" value="RRM"/>
    <property type="match status" value="1"/>
</dbReference>
<sequence length="252" mass="28531">MSLFVGNISRNISLKDLEAEFNKFGVCKINHKGGYAFIEYSNERDAEDAMFEMLGKNMGGLCLNIEWSKRSDKFNPKALSKPNPSKDRQKDKCFNCGKPGHISRDCAERVECFECGAHGHFARGCPNGKKSSPKKNSVSPHRSRSPRKSSSERSFSIERGDLPEEFFPKIAKSLVENRDFYVKQDEPHIIKEEIVDNELTMEDGSKFTLISGGFNEESAVFRCALCSKNLQKSSARRHIGTKTHKERLIKVE</sequence>
<dbReference type="SMART" id="SM00343">
    <property type="entry name" value="ZnF_C2HC"/>
    <property type="match status" value="2"/>
</dbReference>
<keyword evidence="1" id="KW-0862">Zinc</keyword>
<dbReference type="SUPFAM" id="SSF54928">
    <property type="entry name" value="RNA-binding domain, RBD"/>
    <property type="match status" value="1"/>
</dbReference>
<dbReference type="InterPro" id="IPR036875">
    <property type="entry name" value="Znf_CCHC_sf"/>
</dbReference>
<dbReference type="GO" id="GO:0003723">
    <property type="term" value="F:RNA binding"/>
    <property type="evidence" value="ECO:0007669"/>
    <property type="project" value="UniProtKB-UniRule"/>
</dbReference>
<keyword evidence="1" id="KW-0863">Zinc-finger</keyword>
<dbReference type="PANTHER" id="PTHR23147">
    <property type="entry name" value="SERINE/ARGININE RICH SPLICING FACTOR"/>
    <property type="match status" value="1"/>
</dbReference>
<dbReference type="CDD" id="cd00590">
    <property type="entry name" value="RRM_SF"/>
    <property type="match status" value="1"/>
</dbReference>
<dbReference type="Proteomes" id="UP001162131">
    <property type="component" value="Unassembled WGS sequence"/>
</dbReference>
<feature type="compositionally biased region" description="Low complexity" evidence="3">
    <location>
        <begin position="126"/>
        <end position="140"/>
    </location>
</feature>
<keyword evidence="1" id="KW-0479">Metal-binding</keyword>
<dbReference type="SMART" id="SM00360">
    <property type="entry name" value="RRM"/>
    <property type="match status" value="1"/>
</dbReference>
<dbReference type="AlphaFoldDB" id="A0AAU9IJG8"/>
<evidence type="ECO:0000256" key="2">
    <source>
        <dbReference type="PROSITE-ProRule" id="PRU00176"/>
    </source>
</evidence>
<dbReference type="Gene3D" id="4.10.60.10">
    <property type="entry name" value="Zinc finger, CCHC-type"/>
    <property type="match status" value="2"/>
</dbReference>
<evidence type="ECO:0000313" key="7">
    <source>
        <dbReference type="Proteomes" id="UP001162131"/>
    </source>
</evidence>